<keyword evidence="2" id="KW-0378">Hydrolase</keyword>
<dbReference type="PANTHER" id="PTHR31302">
    <property type="entry name" value="TRANSMEMBRANE PROTEIN WITH METALLOPHOSPHOESTERASE DOMAIN-RELATED"/>
    <property type="match status" value="1"/>
</dbReference>
<proteinExistence type="predicted"/>
<evidence type="ECO:0000313" key="3">
    <source>
        <dbReference type="Proteomes" id="UP000557217"/>
    </source>
</evidence>
<evidence type="ECO:0000313" key="2">
    <source>
        <dbReference type="EMBL" id="MBB5147701.1"/>
    </source>
</evidence>
<protein>
    <submittedName>
        <fullName evidence="2">Putative MPP superfamily phosphohydrolase</fullName>
    </submittedName>
</protein>
<dbReference type="GO" id="GO:0009245">
    <property type="term" value="P:lipid A biosynthetic process"/>
    <property type="evidence" value="ECO:0007669"/>
    <property type="project" value="TreeGrafter"/>
</dbReference>
<dbReference type="SUPFAM" id="SSF56300">
    <property type="entry name" value="Metallo-dependent phosphatases"/>
    <property type="match status" value="1"/>
</dbReference>
<organism evidence="2 3">
    <name type="scientific">Ureibacillus thermosphaericus</name>
    <dbReference type="NCBI Taxonomy" id="51173"/>
    <lineage>
        <taxon>Bacteria</taxon>
        <taxon>Bacillati</taxon>
        <taxon>Bacillota</taxon>
        <taxon>Bacilli</taxon>
        <taxon>Bacillales</taxon>
        <taxon>Caryophanaceae</taxon>
        <taxon>Ureibacillus</taxon>
    </lineage>
</organism>
<sequence>MIVLATVLIFGSILSFMVKEAFENNVIHHEISLKGKKEKYTIFFISDIHTRLISDKLIQDINAPINAVIIGGDLADRRTKISTIYRNLHLLKTLGPVYFVWGNNDREVGEERLREIFQETGVQIVENDAVLLPNTINRCWLSAVDDLSSRKAQPEKAFSKCHPEDIVIFVSHNPNLFSKLKDYHADLWLGGHFHGGQIRLGPFGIYPVGSFSAKDGKYTLISNGYGTSMVPLRFGAKPECHIIDLNFHSELQTKG</sequence>
<evidence type="ECO:0000259" key="1">
    <source>
        <dbReference type="Pfam" id="PF00149"/>
    </source>
</evidence>
<dbReference type="AlphaFoldDB" id="A0A840PSE6"/>
<name>A0A840PSE6_URETH</name>
<dbReference type="GO" id="GO:0008758">
    <property type="term" value="F:UDP-2,3-diacylglucosamine hydrolase activity"/>
    <property type="evidence" value="ECO:0007669"/>
    <property type="project" value="TreeGrafter"/>
</dbReference>
<dbReference type="Proteomes" id="UP000557217">
    <property type="component" value="Unassembled WGS sequence"/>
</dbReference>
<comment type="caution">
    <text evidence="2">The sequence shown here is derived from an EMBL/GenBank/DDBJ whole genome shotgun (WGS) entry which is preliminary data.</text>
</comment>
<dbReference type="InterPro" id="IPR004843">
    <property type="entry name" value="Calcineurin-like_PHP"/>
</dbReference>
<dbReference type="Gene3D" id="3.60.21.10">
    <property type="match status" value="1"/>
</dbReference>
<feature type="domain" description="Calcineurin-like phosphoesterase" evidence="1">
    <location>
        <begin position="41"/>
        <end position="195"/>
    </location>
</feature>
<gene>
    <name evidence="2" type="ORF">HNR36_000082</name>
</gene>
<dbReference type="GO" id="GO:0016020">
    <property type="term" value="C:membrane"/>
    <property type="evidence" value="ECO:0007669"/>
    <property type="project" value="GOC"/>
</dbReference>
<dbReference type="InterPro" id="IPR029052">
    <property type="entry name" value="Metallo-depent_PP-like"/>
</dbReference>
<dbReference type="Pfam" id="PF00149">
    <property type="entry name" value="Metallophos"/>
    <property type="match status" value="1"/>
</dbReference>
<dbReference type="InterPro" id="IPR051158">
    <property type="entry name" value="Metallophosphoesterase_sf"/>
</dbReference>
<dbReference type="RefSeq" id="WP_168411764.1">
    <property type="nucleotide sequence ID" value="NZ_JAAXPW010000001.1"/>
</dbReference>
<dbReference type="PANTHER" id="PTHR31302:SF32">
    <property type="entry name" value="PHOSPHOESTERASE"/>
    <property type="match status" value="1"/>
</dbReference>
<keyword evidence="3" id="KW-1185">Reference proteome</keyword>
<accession>A0A840PSE6</accession>
<reference evidence="2 3" key="1">
    <citation type="submission" date="2020-08" db="EMBL/GenBank/DDBJ databases">
        <title>Genomic Encyclopedia of Type Strains, Phase IV (KMG-IV): sequencing the most valuable type-strain genomes for metagenomic binning, comparative biology and taxonomic classification.</title>
        <authorList>
            <person name="Goeker M."/>
        </authorList>
    </citation>
    <scope>NUCLEOTIDE SEQUENCE [LARGE SCALE GENOMIC DNA]</scope>
    <source>
        <strain evidence="2 3">DSM 10633</strain>
    </source>
</reference>
<dbReference type="EMBL" id="JACHGZ010000001">
    <property type="protein sequence ID" value="MBB5147701.1"/>
    <property type="molecule type" value="Genomic_DNA"/>
</dbReference>